<gene>
    <name evidence="2" type="primary">E2</name>
</gene>
<dbReference type="EMBL" id="HQ666959">
    <property type="protein sequence ID" value="ADX59884.1"/>
    <property type="molecule type" value="Genomic_RNA"/>
</dbReference>
<name>F1D7H6_9HEPC</name>
<organism evidence="2">
    <name type="scientific">Hepacivirus hominis</name>
    <dbReference type="NCBI Taxonomy" id="3052230"/>
    <lineage>
        <taxon>Viruses</taxon>
        <taxon>Riboviria</taxon>
        <taxon>Orthornavirae</taxon>
        <taxon>Kitrinoviricota</taxon>
        <taxon>Flasuviricetes</taxon>
        <taxon>Amarillovirales</taxon>
        <taxon>Flaviviridae</taxon>
        <taxon>Hepacivirus</taxon>
    </lineage>
</organism>
<feature type="region of interest" description="Disordered" evidence="1">
    <location>
        <begin position="1"/>
        <end position="34"/>
    </location>
</feature>
<sequence>FAGVDGTTTTLTGTQVGRGASGLANLFNPGPSQK</sequence>
<accession>F1D7H6</accession>
<feature type="compositionally biased region" description="Low complexity" evidence="1">
    <location>
        <begin position="1"/>
        <end position="18"/>
    </location>
</feature>
<proteinExistence type="predicted"/>
<feature type="non-terminal residue" evidence="2">
    <location>
        <position position="34"/>
    </location>
</feature>
<protein>
    <submittedName>
        <fullName evidence="2">Glycoprotein E2</fullName>
    </submittedName>
</protein>
<evidence type="ECO:0000313" key="2">
    <source>
        <dbReference type="EMBL" id="ADX59884.1"/>
    </source>
</evidence>
<reference evidence="2" key="1">
    <citation type="submission" date="2010-12" db="EMBL/GenBank/DDBJ databases">
        <title>Characterization of the cross-neutralizing antibody response against hepatitis C virus in the liver transplantation setting.</title>
        <authorList>
            <person name="Dragun J."/>
            <person name="Perez-del-Pulgar S."/>
            <person name="Crespo G."/>
            <person name="Ramirez S."/>
            <person name="Coto-Llerena M."/>
            <person name="Mensa L."/>
            <person name="Garcia-Valdecasas J.C."/>
            <person name="Navasa M."/>
            <person name="Forns X."/>
        </authorList>
    </citation>
    <scope>NUCLEOTIDE SEQUENCE</scope>
    <source>
        <strain evidence="2">P14_PRE_LT</strain>
    </source>
</reference>
<feature type="non-terminal residue" evidence="2">
    <location>
        <position position="1"/>
    </location>
</feature>
<evidence type="ECO:0000256" key="1">
    <source>
        <dbReference type="SAM" id="MobiDB-lite"/>
    </source>
</evidence>